<evidence type="ECO:0000313" key="5">
    <source>
        <dbReference type="Proteomes" id="UP000578091"/>
    </source>
</evidence>
<dbReference type="GO" id="GO:0016747">
    <property type="term" value="F:acyltransferase activity, transferring groups other than amino-acyl groups"/>
    <property type="evidence" value="ECO:0007669"/>
    <property type="project" value="InterPro"/>
</dbReference>
<dbReference type="InterPro" id="IPR000182">
    <property type="entry name" value="GNAT_dom"/>
</dbReference>
<dbReference type="RefSeq" id="WP_180679509.1">
    <property type="nucleotide sequence ID" value="NZ_JACCKA010000085.1"/>
</dbReference>
<reference evidence="4 5" key="1">
    <citation type="submission" date="2020-07" db="EMBL/GenBank/DDBJ databases">
        <title>Luteimonas sp. SJ-92.</title>
        <authorList>
            <person name="Huang X.-X."/>
            <person name="Xu L."/>
            <person name="Sun J.-Q."/>
        </authorList>
    </citation>
    <scope>NUCLEOTIDE SEQUENCE [LARGE SCALE GENOMIC DNA]</scope>
    <source>
        <strain evidence="4 5">SJ-92</strain>
    </source>
</reference>
<dbReference type="Gene3D" id="3.40.630.30">
    <property type="match status" value="1"/>
</dbReference>
<evidence type="ECO:0000256" key="2">
    <source>
        <dbReference type="ARBA" id="ARBA00023315"/>
    </source>
</evidence>
<dbReference type="InterPro" id="IPR050832">
    <property type="entry name" value="Bact_Acetyltransf"/>
</dbReference>
<dbReference type="SUPFAM" id="SSF55729">
    <property type="entry name" value="Acyl-CoA N-acyltransferases (Nat)"/>
    <property type="match status" value="1"/>
</dbReference>
<keyword evidence="5" id="KW-1185">Reference proteome</keyword>
<comment type="caution">
    <text evidence="4">The sequence shown here is derived from an EMBL/GenBank/DDBJ whole genome shotgun (WGS) entry which is preliminary data.</text>
</comment>
<dbReference type="PANTHER" id="PTHR43877:SF2">
    <property type="entry name" value="AMINOALKYLPHOSPHONATE N-ACETYLTRANSFERASE-RELATED"/>
    <property type="match status" value="1"/>
</dbReference>
<gene>
    <name evidence="4" type="ORF">H0E84_15305</name>
</gene>
<evidence type="ECO:0000259" key="3">
    <source>
        <dbReference type="PROSITE" id="PS51186"/>
    </source>
</evidence>
<protein>
    <submittedName>
        <fullName evidence="4">GNAT family N-acetyltransferase</fullName>
    </submittedName>
</protein>
<feature type="domain" description="N-acetyltransferase" evidence="3">
    <location>
        <begin position="27"/>
        <end position="182"/>
    </location>
</feature>
<evidence type="ECO:0000256" key="1">
    <source>
        <dbReference type="ARBA" id="ARBA00022679"/>
    </source>
</evidence>
<dbReference type="Proteomes" id="UP000578091">
    <property type="component" value="Unassembled WGS sequence"/>
</dbReference>
<dbReference type="Pfam" id="PF00583">
    <property type="entry name" value="Acetyltransf_1"/>
    <property type="match status" value="1"/>
</dbReference>
<accession>A0A853JFW9</accession>
<organism evidence="4 5">
    <name type="scientific">Luteimonas salinisoli</name>
    <dbReference type="NCBI Taxonomy" id="2752307"/>
    <lineage>
        <taxon>Bacteria</taxon>
        <taxon>Pseudomonadati</taxon>
        <taxon>Pseudomonadota</taxon>
        <taxon>Gammaproteobacteria</taxon>
        <taxon>Lysobacterales</taxon>
        <taxon>Lysobacteraceae</taxon>
        <taxon>Luteimonas</taxon>
    </lineage>
</organism>
<dbReference type="AlphaFoldDB" id="A0A853JFW9"/>
<dbReference type="EMBL" id="JACCKA010000085">
    <property type="protein sequence ID" value="NZA27745.1"/>
    <property type="molecule type" value="Genomic_DNA"/>
</dbReference>
<name>A0A853JFW9_9GAMM</name>
<dbReference type="PANTHER" id="PTHR43877">
    <property type="entry name" value="AMINOALKYLPHOSPHONATE N-ACETYLTRANSFERASE-RELATED-RELATED"/>
    <property type="match status" value="1"/>
</dbReference>
<evidence type="ECO:0000313" key="4">
    <source>
        <dbReference type="EMBL" id="NZA27745.1"/>
    </source>
</evidence>
<keyword evidence="1 4" id="KW-0808">Transferase</keyword>
<proteinExistence type="predicted"/>
<dbReference type="PROSITE" id="PS51186">
    <property type="entry name" value="GNAT"/>
    <property type="match status" value="1"/>
</dbReference>
<keyword evidence="2" id="KW-0012">Acyltransferase</keyword>
<dbReference type="InterPro" id="IPR016181">
    <property type="entry name" value="Acyl_CoA_acyltransferase"/>
</dbReference>
<sequence length="185" mass="20183">MRPGPAPFPPPPADPLPAPAALSARGLTLRPAADADLPWLRLLYASTRADEFAPLGWPEDAQRAFLDQQCALQHAHYLRCFPDALFLLLDGPQGPCGRLYLLRRVPDHLLIDISLLPPWRGAGIGGALVAAAQEDAAARGRGLHLHVARGNPRARSLYERLGFRADAAQDSASHLAMRWRRETLS</sequence>